<name>R9BSD9_9CLOT</name>
<keyword evidence="2" id="KW-1185">Reference proteome</keyword>
<sequence length="179" mass="21210">MEESTKGKDFFQKSSYEANTIKEPEVIISVIKEKEIFKGKATSAILEEIIMDYCERQNISCFDDSDFYNYIKSKFDKFFEDLSNGDLKSFALMIQMIKNEIYKDDLINRTRDLIDIIFLEKKIPEKRRMLKTLTFNKNQLRKFYEDLLTNEKLISKYIKGMKDISKDFEGEFGGCQNEN</sequence>
<dbReference type="PATRIC" id="fig|1202534.3.peg.3842"/>
<accession>R9BSD9</accession>
<organism evidence="1 2">
    <name type="scientific">Clostridium sartagoforme AAU1</name>
    <dbReference type="NCBI Taxonomy" id="1202534"/>
    <lineage>
        <taxon>Bacteria</taxon>
        <taxon>Bacillati</taxon>
        <taxon>Bacillota</taxon>
        <taxon>Clostridia</taxon>
        <taxon>Eubacteriales</taxon>
        <taxon>Clostridiaceae</taxon>
        <taxon>Clostridium</taxon>
    </lineage>
</organism>
<reference evidence="1 2" key="1">
    <citation type="submission" date="2013-03" db="EMBL/GenBank/DDBJ databases">
        <title>Whole genome shotgun sequencing of Clostridium sartagoforme AAU1.</title>
        <authorList>
            <person name="Joshi C.G."/>
            <person name="Duggirala S.M."/>
            <person name="Nathani N.M."/>
            <person name="Bhatt V.D."/>
            <person name="Patel A.K."/>
            <person name="Pandya P.R."/>
            <person name="KaPatel J.A."/>
        </authorList>
    </citation>
    <scope>NUCLEOTIDE SEQUENCE [LARGE SCALE GENOMIC DNA]</scope>
    <source>
        <strain evidence="1 2">AAU1</strain>
    </source>
</reference>
<protein>
    <submittedName>
        <fullName evidence="1">Uncharacterized protein</fullName>
    </submittedName>
</protein>
<comment type="caution">
    <text evidence="1">The sequence shown here is derived from an EMBL/GenBank/DDBJ whole genome shotgun (WGS) entry which is preliminary data.</text>
</comment>
<proteinExistence type="predicted"/>
<evidence type="ECO:0000313" key="1">
    <source>
        <dbReference type="EMBL" id="EOR19983.1"/>
    </source>
</evidence>
<dbReference type="AlphaFoldDB" id="R9BSD9"/>
<dbReference type="Proteomes" id="UP000013988">
    <property type="component" value="Unassembled WGS sequence"/>
</dbReference>
<dbReference type="RefSeq" id="WP_016209060.1">
    <property type="nucleotide sequence ID" value="NZ_ASRV01000235.1"/>
</dbReference>
<evidence type="ECO:0000313" key="2">
    <source>
        <dbReference type="Proteomes" id="UP000013988"/>
    </source>
</evidence>
<gene>
    <name evidence="1" type="ORF">A500_19264</name>
</gene>
<dbReference type="EMBL" id="ASRV01000235">
    <property type="protein sequence ID" value="EOR19983.1"/>
    <property type="molecule type" value="Genomic_DNA"/>
</dbReference>